<dbReference type="InterPro" id="IPR002933">
    <property type="entry name" value="Peptidase_M20"/>
</dbReference>
<feature type="binding site" evidence="3">
    <location>
        <position position="94"/>
    </location>
    <ligand>
        <name>Zn(2+)</name>
        <dbReference type="ChEBI" id="CHEBI:29105"/>
        <label>2</label>
    </ligand>
</feature>
<dbReference type="NCBIfam" id="NF006771">
    <property type="entry name" value="PRK09290.1-5"/>
    <property type="match status" value="1"/>
</dbReference>
<dbReference type="Proteomes" id="UP001165306">
    <property type="component" value="Unassembled WGS sequence"/>
</dbReference>
<dbReference type="InterPro" id="IPR010158">
    <property type="entry name" value="Amidase_Cbmase"/>
</dbReference>
<gene>
    <name evidence="4" type="ORF">NET02_12435</name>
</gene>
<feature type="binding site" evidence="3">
    <location>
        <position position="94"/>
    </location>
    <ligand>
        <name>Zn(2+)</name>
        <dbReference type="ChEBI" id="CHEBI:29105"/>
        <label>1</label>
    </ligand>
</feature>
<keyword evidence="3" id="KW-0862">Zinc</keyword>
<proteinExistence type="inferred from homology"/>
<dbReference type="PIRSF" id="PIRSF001235">
    <property type="entry name" value="Amidase_carbamoylase"/>
    <property type="match status" value="1"/>
</dbReference>
<dbReference type="Gene3D" id="3.40.630.10">
    <property type="entry name" value="Zn peptidases"/>
    <property type="match status" value="1"/>
</dbReference>
<dbReference type="AlphaFoldDB" id="A0AA42BDP9"/>
<evidence type="ECO:0000313" key="4">
    <source>
        <dbReference type="EMBL" id="MCM8749958.1"/>
    </source>
</evidence>
<accession>A0AA42BDP9</accession>
<evidence type="ECO:0000256" key="2">
    <source>
        <dbReference type="ARBA" id="ARBA00022801"/>
    </source>
</evidence>
<feature type="binding site" evidence="3">
    <location>
        <position position="385"/>
    </location>
    <ligand>
        <name>Zn(2+)</name>
        <dbReference type="ChEBI" id="CHEBI:29105"/>
        <label>2</label>
    </ligand>
</feature>
<dbReference type="SUPFAM" id="SSF55031">
    <property type="entry name" value="Bacterial exopeptidase dimerisation domain"/>
    <property type="match status" value="1"/>
</dbReference>
<keyword evidence="3" id="KW-0479">Metal-binding</keyword>
<name>A0AA42BDP9_9BACT</name>
<keyword evidence="2 4" id="KW-0378">Hydrolase</keyword>
<dbReference type="SUPFAM" id="SSF53187">
    <property type="entry name" value="Zn-dependent exopeptidases"/>
    <property type="match status" value="1"/>
</dbReference>
<dbReference type="NCBIfam" id="TIGR01879">
    <property type="entry name" value="hydantase"/>
    <property type="match status" value="1"/>
</dbReference>
<dbReference type="InterPro" id="IPR036264">
    <property type="entry name" value="Bact_exopeptidase_dim_dom"/>
</dbReference>
<dbReference type="EMBL" id="JAMSLR010000009">
    <property type="protein sequence ID" value="MCM8749958.1"/>
    <property type="molecule type" value="Genomic_DNA"/>
</dbReference>
<comment type="cofactor">
    <cofactor evidence="3">
        <name>Zn(2+)</name>
        <dbReference type="ChEBI" id="CHEBI:29105"/>
    </cofactor>
    <text evidence="3">Binds 2 Zn(2+) ions per subunit.</text>
</comment>
<keyword evidence="5" id="KW-1185">Reference proteome</keyword>
<dbReference type="PANTHER" id="PTHR32494:SF5">
    <property type="entry name" value="ALLANTOATE AMIDOHYDROLASE"/>
    <property type="match status" value="1"/>
</dbReference>
<feature type="binding site" evidence="3">
    <location>
        <position position="193"/>
    </location>
    <ligand>
        <name>Zn(2+)</name>
        <dbReference type="ChEBI" id="CHEBI:29105"/>
        <label>1</label>
    </ligand>
</feature>
<protein>
    <submittedName>
        <fullName evidence="4">Zn-dependent hydrolase</fullName>
    </submittedName>
</protein>
<feature type="binding site" evidence="3">
    <location>
        <position position="129"/>
    </location>
    <ligand>
        <name>Zn(2+)</name>
        <dbReference type="ChEBI" id="CHEBI:29105"/>
        <label>2</label>
    </ligand>
</feature>
<sequence>MSETIAIDAELVERLLHELARYGAWGDTGVVRKVYTPEWVGAQQQVMRWAEESGLHARQDAVGNVWARLEGLEGGPSIVTGSHIDSQAPGGRFDGALGVIAGLVALRTLRERFGTPRRTLELVSFCEEESSRFPATNFWGSRAVTGLIGPDEPETLRDYDGVTIADAMRAVGLDPRRIPEAKRDDIDVFIELHVEQGPILEQQGLPVAVVTGFPGIRHYLVEVRGRADHAGAMPMDLRQDPMPAAAEMISAVIARAREIGRPAVTTVGRVLVEPNFPAIVPEKVSFTIDVRHPDPAALSELCAAHEETLRSIAQRHGREVSWRITTSHPPCSSDPELVQLFLDAAAEQEIPVTTMPSGAVHDAQRMAHIARVAMVFVRSVGGRSHTPAEFTTTEDAVAGIQVLTAGLHRVAY</sequence>
<dbReference type="PANTHER" id="PTHR32494">
    <property type="entry name" value="ALLANTOATE DEIMINASE-RELATED"/>
    <property type="match status" value="1"/>
</dbReference>
<reference evidence="4" key="1">
    <citation type="submission" date="2022-06" db="EMBL/GenBank/DDBJ databases">
        <title>CFH 74404 Thermomicrobiaceae sp.</title>
        <authorList>
            <person name="Ming H."/>
            <person name="Li W.-J."/>
            <person name="Zhao Z."/>
        </authorList>
    </citation>
    <scope>NUCLEOTIDE SEQUENCE</scope>
    <source>
        <strain evidence="4">CFH 74404</strain>
    </source>
</reference>
<dbReference type="GO" id="GO:0016813">
    <property type="term" value="F:hydrolase activity, acting on carbon-nitrogen (but not peptide) bonds, in linear amidines"/>
    <property type="evidence" value="ECO:0007669"/>
    <property type="project" value="InterPro"/>
</dbReference>
<organism evidence="4 5">
    <name type="scientific">Thermalbibacter longus</name>
    <dbReference type="NCBI Taxonomy" id="2951981"/>
    <lineage>
        <taxon>Bacteria</taxon>
        <taxon>Pseudomonadati</taxon>
        <taxon>Thermomicrobiota</taxon>
        <taxon>Thermomicrobia</taxon>
        <taxon>Thermomicrobiales</taxon>
        <taxon>Thermomicrobiaceae</taxon>
        <taxon>Thermalbibacter</taxon>
    </lineage>
</organism>
<evidence type="ECO:0000256" key="1">
    <source>
        <dbReference type="ARBA" id="ARBA00006153"/>
    </source>
</evidence>
<evidence type="ECO:0000313" key="5">
    <source>
        <dbReference type="Proteomes" id="UP001165306"/>
    </source>
</evidence>
<dbReference type="CDD" id="cd03884">
    <property type="entry name" value="M20_bAS"/>
    <property type="match status" value="1"/>
</dbReference>
<comment type="caution">
    <text evidence="4">The sequence shown here is derived from an EMBL/GenBank/DDBJ whole genome shotgun (WGS) entry which is preliminary data.</text>
</comment>
<dbReference type="RefSeq" id="WP_284057744.1">
    <property type="nucleotide sequence ID" value="NZ_JAMSLR010000009.1"/>
</dbReference>
<comment type="similarity">
    <text evidence="1">Belongs to the peptidase M20 family.</text>
</comment>
<dbReference type="Gene3D" id="3.30.70.360">
    <property type="match status" value="1"/>
</dbReference>
<evidence type="ECO:0000256" key="3">
    <source>
        <dbReference type="PIRSR" id="PIRSR001235-1"/>
    </source>
</evidence>
<feature type="binding site" evidence="3">
    <location>
        <position position="83"/>
    </location>
    <ligand>
        <name>Zn(2+)</name>
        <dbReference type="ChEBI" id="CHEBI:29105"/>
        <label>1</label>
    </ligand>
</feature>
<dbReference type="GO" id="GO:0046872">
    <property type="term" value="F:metal ion binding"/>
    <property type="evidence" value="ECO:0007669"/>
    <property type="project" value="UniProtKB-KW"/>
</dbReference>
<dbReference type="Pfam" id="PF01546">
    <property type="entry name" value="Peptidase_M20"/>
    <property type="match status" value="1"/>
</dbReference>